<keyword evidence="1" id="KW-1133">Transmembrane helix</keyword>
<dbReference type="Proteomes" id="UP001501525">
    <property type="component" value="Unassembled WGS sequence"/>
</dbReference>
<evidence type="ECO:0000256" key="1">
    <source>
        <dbReference type="SAM" id="Phobius"/>
    </source>
</evidence>
<sequence>MGLGFAIGPTLLAKVRTQGFTPFAIGCILIVLASITIFAAWKLSPEFKENQHTLFFPYLFCVPSSMMAVLVYGAVPMGALTLIMPFSLSIGYNKMKLHSLWQHSHWGIFLS</sequence>
<gene>
    <name evidence="2" type="ORF">GCM10023260_01020</name>
</gene>
<dbReference type="RefSeq" id="WP_345095993.1">
    <property type="nucleotide sequence ID" value="NZ_BAABIY010000002.1"/>
</dbReference>
<keyword evidence="1" id="KW-0812">Transmembrane</keyword>
<feature type="transmembrane region" description="Helical" evidence="1">
    <location>
        <begin position="20"/>
        <end position="41"/>
    </location>
</feature>
<keyword evidence="3" id="KW-1185">Reference proteome</keyword>
<reference evidence="3" key="1">
    <citation type="journal article" date="2019" name="Int. J. Syst. Evol. Microbiol.">
        <title>The Global Catalogue of Microorganisms (GCM) 10K type strain sequencing project: providing services to taxonomists for standard genome sequencing and annotation.</title>
        <authorList>
            <consortium name="The Broad Institute Genomics Platform"/>
            <consortium name="The Broad Institute Genome Sequencing Center for Infectious Disease"/>
            <person name="Wu L."/>
            <person name="Ma J."/>
        </authorList>
    </citation>
    <scope>NUCLEOTIDE SEQUENCE [LARGE SCALE GENOMIC DNA]</scope>
    <source>
        <strain evidence="3">JCM 17706</strain>
    </source>
</reference>
<feature type="transmembrane region" description="Helical" evidence="1">
    <location>
        <begin position="53"/>
        <end position="75"/>
    </location>
</feature>
<evidence type="ECO:0000313" key="3">
    <source>
        <dbReference type="Proteomes" id="UP001501525"/>
    </source>
</evidence>
<accession>A0ABP9MH83</accession>
<keyword evidence="1" id="KW-0472">Membrane</keyword>
<comment type="caution">
    <text evidence="2">The sequence shown here is derived from an EMBL/GenBank/DDBJ whole genome shotgun (WGS) entry which is preliminary data.</text>
</comment>
<protein>
    <submittedName>
        <fullName evidence="2">Uncharacterized protein</fullName>
    </submittedName>
</protein>
<name>A0ABP9MH83_9HYPH</name>
<evidence type="ECO:0000313" key="2">
    <source>
        <dbReference type="EMBL" id="GAA5094133.1"/>
    </source>
</evidence>
<dbReference type="EMBL" id="BAABIY010000002">
    <property type="protein sequence ID" value="GAA5094133.1"/>
    <property type="molecule type" value="Genomic_DNA"/>
</dbReference>
<organism evidence="2 3">
    <name type="scientific">Bartonella acomydis</name>
    <dbReference type="NCBI Taxonomy" id="686234"/>
    <lineage>
        <taxon>Bacteria</taxon>
        <taxon>Pseudomonadati</taxon>
        <taxon>Pseudomonadota</taxon>
        <taxon>Alphaproteobacteria</taxon>
        <taxon>Hyphomicrobiales</taxon>
        <taxon>Bartonellaceae</taxon>
        <taxon>Bartonella</taxon>
    </lineage>
</organism>
<proteinExistence type="predicted"/>